<proteinExistence type="predicted"/>
<dbReference type="Pfam" id="PF00106">
    <property type="entry name" value="adh_short"/>
    <property type="match status" value="1"/>
</dbReference>
<dbReference type="AlphaFoldDB" id="D2R864"/>
<dbReference type="KEGG" id="psl:Psta_0997"/>
<dbReference type="InterPro" id="IPR020904">
    <property type="entry name" value="Sc_DH/Rdtase_CS"/>
</dbReference>
<dbReference type="InterPro" id="IPR002347">
    <property type="entry name" value="SDR_fam"/>
</dbReference>
<dbReference type="InterPro" id="IPR036291">
    <property type="entry name" value="NAD(P)-bd_dom_sf"/>
</dbReference>
<reference evidence="3 4" key="1">
    <citation type="journal article" date="2009" name="Stand. Genomic Sci.">
        <title>Complete genome sequence of Pirellula staleyi type strain (ATCC 27377).</title>
        <authorList>
            <person name="Clum A."/>
            <person name="Tindall B.J."/>
            <person name="Sikorski J."/>
            <person name="Ivanova N."/>
            <person name="Mavrommatis K."/>
            <person name="Lucas S."/>
            <person name="Glavina del Rio T."/>
            <person name="Nolan M."/>
            <person name="Chen F."/>
            <person name="Tice H."/>
            <person name="Pitluck S."/>
            <person name="Cheng J.F."/>
            <person name="Chertkov O."/>
            <person name="Brettin T."/>
            <person name="Han C."/>
            <person name="Detter J.C."/>
            <person name="Kuske C."/>
            <person name="Bruce D."/>
            <person name="Goodwin L."/>
            <person name="Ovchinikova G."/>
            <person name="Pati A."/>
            <person name="Mikhailova N."/>
            <person name="Chen A."/>
            <person name="Palaniappan K."/>
            <person name="Land M."/>
            <person name="Hauser L."/>
            <person name="Chang Y.J."/>
            <person name="Jeffries C.D."/>
            <person name="Chain P."/>
            <person name="Rohde M."/>
            <person name="Goker M."/>
            <person name="Bristow J."/>
            <person name="Eisen J.A."/>
            <person name="Markowitz V."/>
            <person name="Hugenholtz P."/>
            <person name="Kyrpides N.C."/>
            <person name="Klenk H.P."/>
            <person name="Lapidus A."/>
        </authorList>
    </citation>
    <scope>NUCLEOTIDE SEQUENCE [LARGE SCALE GENOMIC DNA]</scope>
    <source>
        <strain evidence="4">ATCC 27377 / DSM 6068 / ICPB 4128</strain>
    </source>
</reference>
<dbReference type="Gene3D" id="3.40.50.720">
    <property type="entry name" value="NAD(P)-binding Rossmann-like Domain"/>
    <property type="match status" value="1"/>
</dbReference>
<keyword evidence="4" id="KW-1185">Reference proteome</keyword>
<evidence type="ECO:0000256" key="1">
    <source>
        <dbReference type="ARBA" id="ARBA00023002"/>
    </source>
</evidence>
<dbReference type="Proteomes" id="UP000001887">
    <property type="component" value="Chromosome"/>
</dbReference>
<dbReference type="PANTHER" id="PTHR43658:SF8">
    <property type="entry name" value="17-BETA-HYDROXYSTEROID DEHYDROGENASE 14-RELATED"/>
    <property type="match status" value="1"/>
</dbReference>
<dbReference type="OrthoDB" id="266183at2"/>
<evidence type="ECO:0000313" key="4">
    <source>
        <dbReference type="Proteomes" id="UP000001887"/>
    </source>
</evidence>
<dbReference type="PROSITE" id="PS00061">
    <property type="entry name" value="ADH_SHORT"/>
    <property type="match status" value="1"/>
</dbReference>
<dbReference type="STRING" id="530564.Psta_0997"/>
<organism evidence="3 4">
    <name type="scientific">Pirellula staleyi (strain ATCC 27377 / DSM 6068 / ICPB 4128)</name>
    <name type="common">Pirella staleyi</name>
    <dbReference type="NCBI Taxonomy" id="530564"/>
    <lineage>
        <taxon>Bacteria</taxon>
        <taxon>Pseudomonadati</taxon>
        <taxon>Planctomycetota</taxon>
        <taxon>Planctomycetia</taxon>
        <taxon>Pirellulales</taxon>
        <taxon>Pirellulaceae</taxon>
        <taxon>Pirellula</taxon>
    </lineage>
</organism>
<sequence length="261" mass="26882" precursor="true">MKIDNSVVMITGAASGLGRATAERLVALGARVLLVDLDATQGSALAASLGSAAHFVQADVTSDEQLDRAADAGVSQFGKLTGLVTCAGLLYAHKLIGREGRTHDAAAFERVLRVNVTGTFLAMRAASRVILASAARETETSSDGERGVLVLVSSVAATEGQLGQLAYAASKGAVASMVLPAARELASAGVRVVAIAPAAMETPMIAAAPASVQQSLVDQTLFPRRLGKPDEFAQLVEHIFENTLINGCTLRLDGGVRMSAK</sequence>
<accession>D2R864</accession>
<feature type="domain" description="Ketoreductase" evidence="2">
    <location>
        <begin position="6"/>
        <end position="198"/>
    </location>
</feature>
<dbReference type="SMART" id="SM00822">
    <property type="entry name" value="PKS_KR"/>
    <property type="match status" value="1"/>
</dbReference>
<name>D2R864_PIRSD</name>
<gene>
    <name evidence="3" type="ordered locus">Psta_0997</name>
</gene>
<dbReference type="SUPFAM" id="SSF51735">
    <property type="entry name" value="NAD(P)-binding Rossmann-fold domains"/>
    <property type="match status" value="1"/>
</dbReference>
<keyword evidence="1" id="KW-0560">Oxidoreductase</keyword>
<dbReference type="GO" id="GO:0016491">
    <property type="term" value="F:oxidoreductase activity"/>
    <property type="evidence" value="ECO:0007669"/>
    <property type="project" value="UniProtKB-KW"/>
</dbReference>
<protein>
    <submittedName>
        <fullName evidence="3">Short-chain dehydrogenase/reductase SDR</fullName>
    </submittedName>
</protein>
<evidence type="ECO:0000259" key="2">
    <source>
        <dbReference type="SMART" id="SM00822"/>
    </source>
</evidence>
<evidence type="ECO:0000313" key="3">
    <source>
        <dbReference type="EMBL" id="ADB15681.1"/>
    </source>
</evidence>
<dbReference type="eggNOG" id="COG1028">
    <property type="taxonomic scope" value="Bacteria"/>
</dbReference>
<dbReference type="PRINTS" id="PR00081">
    <property type="entry name" value="GDHRDH"/>
</dbReference>
<dbReference type="InterPro" id="IPR057326">
    <property type="entry name" value="KR_dom"/>
</dbReference>
<dbReference type="EMBL" id="CP001848">
    <property type="protein sequence ID" value="ADB15681.1"/>
    <property type="molecule type" value="Genomic_DNA"/>
</dbReference>
<dbReference type="PANTHER" id="PTHR43658">
    <property type="entry name" value="SHORT-CHAIN DEHYDROGENASE/REDUCTASE"/>
    <property type="match status" value="1"/>
</dbReference>
<dbReference type="HOGENOM" id="CLU_010194_42_0_0"/>